<proteinExistence type="predicted"/>
<dbReference type="GO" id="GO:0016747">
    <property type="term" value="F:acyltransferase activity, transferring groups other than amino-acyl groups"/>
    <property type="evidence" value="ECO:0007669"/>
    <property type="project" value="InterPro"/>
</dbReference>
<dbReference type="EMBL" id="AP022839">
    <property type="protein sequence ID" value="BCA96237.1"/>
    <property type="molecule type" value="Genomic_DNA"/>
</dbReference>
<organism evidence="2 3">
    <name type="scientific">Legionella antarctica</name>
    <dbReference type="NCBI Taxonomy" id="2708020"/>
    <lineage>
        <taxon>Bacteria</taxon>
        <taxon>Pseudomonadati</taxon>
        <taxon>Pseudomonadota</taxon>
        <taxon>Gammaproteobacteria</taxon>
        <taxon>Legionellales</taxon>
        <taxon>Legionellaceae</taxon>
        <taxon>Legionella</taxon>
    </lineage>
</organism>
<feature type="domain" description="N-acetyltransferase" evidence="1">
    <location>
        <begin position="45"/>
        <end position="188"/>
    </location>
</feature>
<dbReference type="KEGG" id="lant:TUM19329_25980"/>
<protein>
    <recommendedName>
        <fullName evidence="1">N-acetyltransferase domain-containing protein</fullName>
    </recommendedName>
</protein>
<evidence type="ECO:0000313" key="2">
    <source>
        <dbReference type="EMBL" id="BCA96237.1"/>
    </source>
</evidence>
<accession>A0A6F8T7V7</accession>
<dbReference type="PANTHER" id="PTHR43792">
    <property type="entry name" value="GNAT FAMILY, PUTATIVE (AFU_ORTHOLOGUE AFUA_3G00765)-RELATED-RELATED"/>
    <property type="match status" value="1"/>
</dbReference>
<dbReference type="Proteomes" id="UP000502894">
    <property type="component" value="Chromosome"/>
</dbReference>
<dbReference type="Pfam" id="PF13302">
    <property type="entry name" value="Acetyltransf_3"/>
    <property type="match status" value="1"/>
</dbReference>
<evidence type="ECO:0000259" key="1">
    <source>
        <dbReference type="Pfam" id="PF13302"/>
    </source>
</evidence>
<dbReference type="Gene3D" id="3.40.630.30">
    <property type="match status" value="1"/>
</dbReference>
<dbReference type="RefSeq" id="WP_173237623.1">
    <property type="nucleotide sequence ID" value="NZ_AP022839.1"/>
</dbReference>
<gene>
    <name evidence="2" type="ORF">TUM19329_25980</name>
</gene>
<dbReference type="InterPro" id="IPR016181">
    <property type="entry name" value="Acyl_CoA_acyltransferase"/>
</dbReference>
<evidence type="ECO:0000313" key="3">
    <source>
        <dbReference type="Proteomes" id="UP000502894"/>
    </source>
</evidence>
<dbReference type="InterPro" id="IPR051531">
    <property type="entry name" value="N-acetyltransferase"/>
</dbReference>
<reference evidence="2" key="1">
    <citation type="journal article" date="2020" name="Microbiol. Resour. Announc.">
        <title>Complete Genome Sequence of Novel Psychrotolerant Legionella Strain TUM19329, Isolated from Antarctic Lake Sediment.</title>
        <authorList>
            <person name="Shimada S."/>
            <person name="Nakai R."/>
            <person name="Aoki K."/>
            <person name="Shimoeda N."/>
            <person name="Ohno G."/>
            <person name="Miyazaki Y."/>
            <person name="Kudoh S."/>
            <person name="Imura S."/>
            <person name="Watanabe K."/>
            <person name="Ishii Y."/>
            <person name="Tateda K."/>
        </authorList>
    </citation>
    <scope>NUCLEOTIDE SEQUENCE [LARGE SCALE GENOMIC DNA]</scope>
    <source>
        <strain evidence="2">TUM19329</strain>
    </source>
</reference>
<dbReference type="PANTHER" id="PTHR43792:SF16">
    <property type="entry name" value="N-ACETYLTRANSFERASE DOMAIN-CONTAINING PROTEIN"/>
    <property type="match status" value="1"/>
</dbReference>
<dbReference type="InterPro" id="IPR000182">
    <property type="entry name" value="GNAT_dom"/>
</dbReference>
<dbReference type="SUPFAM" id="SSF55729">
    <property type="entry name" value="Acyl-CoA N-acyltransferases (Nat)"/>
    <property type="match status" value="1"/>
</dbReference>
<keyword evidence="3" id="KW-1185">Reference proteome</keyword>
<sequence length="229" mass="25918">MGNTNYTSKKVGDITISVVDGNKFTITTNRLVLYSLNQIEEDSLIENYNHLLRDPKNVALYGYGEPWSREHVEKLIREQTLKWNSGERFCIFSVHDAASKNFIGSLTIKHAKNDFSTVGSGHENAAEIGYILDKKFWGKGFGTEVAIIGKKYIKHLVAEARNSHQDSPQEIVATVHPLNGGSKRILQKTLKNQEPDEFLKFGDLPRLLFFKPLKQINSLFEQPAALELK</sequence>
<name>A0A6F8T7V7_9GAMM</name>
<dbReference type="AlphaFoldDB" id="A0A6F8T7V7"/>